<evidence type="ECO:0000256" key="8">
    <source>
        <dbReference type="ARBA" id="ARBA00023136"/>
    </source>
</evidence>
<comment type="catalytic activity">
    <reaction evidence="9 10">
        <text>Release of signal peptides from bacterial membrane prolipoproteins. Hydrolyzes -Xaa-Yaa-Zaa-|-(S,diacylglyceryl)Cys-, in which Xaa is hydrophobic (preferably Leu), and Yaa (Ala or Ser) and Zaa (Gly or Ala) have small, neutral side chains.</text>
        <dbReference type="EC" id="3.4.23.36"/>
    </reaction>
</comment>
<evidence type="ECO:0000256" key="4">
    <source>
        <dbReference type="ARBA" id="ARBA00022692"/>
    </source>
</evidence>
<evidence type="ECO:0000256" key="1">
    <source>
        <dbReference type="ARBA" id="ARBA00006139"/>
    </source>
</evidence>
<name>A0A9D1EQ13_9FIRM</name>
<keyword evidence="6 9" id="KW-0378">Hydrolase</keyword>
<dbReference type="Proteomes" id="UP000823982">
    <property type="component" value="Unassembled WGS sequence"/>
</dbReference>
<feature type="active site" evidence="9">
    <location>
        <position position="144"/>
    </location>
</feature>
<accession>A0A9D1EQ13</accession>
<feature type="region of interest" description="Disordered" evidence="12">
    <location>
        <begin position="178"/>
        <end position="199"/>
    </location>
</feature>
<reference evidence="13" key="1">
    <citation type="submission" date="2020-10" db="EMBL/GenBank/DDBJ databases">
        <authorList>
            <person name="Gilroy R."/>
        </authorList>
    </citation>
    <scope>NUCLEOTIDE SEQUENCE</scope>
    <source>
        <strain evidence="13">CHK157-1446</strain>
    </source>
</reference>
<feature type="transmembrane region" description="Helical" evidence="9">
    <location>
        <begin position="68"/>
        <end position="87"/>
    </location>
</feature>
<evidence type="ECO:0000256" key="5">
    <source>
        <dbReference type="ARBA" id="ARBA00022750"/>
    </source>
</evidence>
<evidence type="ECO:0000256" key="7">
    <source>
        <dbReference type="ARBA" id="ARBA00022989"/>
    </source>
</evidence>
<dbReference type="Pfam" id="PF01252">
    <property type="entry name" value="Peptidase_A8"/>
    <property type="match status" value="1"/>
</dbReference>
<keyword evidence="4 9" id="KW-0812">Transmembrane</keyword>
<dbReference type="HAMAP" id="MF_00161">
    <property type="entry name" value="LspA"/>
    <property type="match status" value="1"/>
</dbReference>
<dbReference type="PRINTS" id="PR00781">
    <property type="entry name" value="LIPOSIGPTASE"/>
</dbReference>
<evidence type="ECO:0000256" key="12">
    <source>
        <dbReference type="SAM" id="MobiDB-lite"/>
    </source>
</evidence>
<evidence type="ECO:0000256" key="6">
    <source>
        <dbReference type="ARBA" id="ARBA00022801"/>
    </source>
</evidence>
<evidence type="ECO:0000313" key="13">
    <source>
        <dbReference type="EMBL" id="HIS25179.1"/>
    </source>
</evidence>
<comment type="pathway">
    <text evidence="9">Protein modification; lipoprotein biosynthesis (signal peptide cleavage).</text>
</comment>
<sequence>MLIISLVVALVLVGADQLIKYLIVQNYEVCTGYIKSYYTFSIGDFDVFSLTHIRNSGAGWSILEGKTVFLIAFTSLIMLVILFYMIIQRKTMNKFEMLSLALILAGGVGNLIDRARMIIDPEFTGVIDYIKLDFINFPIFNFADICVVVGGISLIVVFAVLEAKAAKKNKLENAAKSAAMQTDAQNQDNVNADGGDNNA</sequence>
<dbReference type="AlphaFoldDB" id="A0A9D1EQ13"/>
<keyword evidence="7 9" id="KW-1133">Transmembrane helix</keyword>
<dbReference type="InterPro" id="IPR001872">
    <property type="entry name" value="Peptidase_A8"/>
</dbReference>
<comment type="caution">
    <text evidence="13">The sequence shown here is derived from an EMBL/GenBank/DDBJ whole genome shotgun (WGS) entry which is preliminary data.</text>
</comment>
<dbReference type="PROSITE" id="PS00855">
    <property type="entry name" value="SPASE_II"/>
    <property type="match status" value="1"/>
</dbReference>
<dbReference type="PANTHER" id="PTHR33695">
    <property type="entry name" value="LIPOPROTEIN SIGNAL PEPTIDASE"/>
    <property type="match status" value="1"/>
</dbReference>
<dbReference type="GO" id="GO:0005886">
    <property type="term" value="C:plasma membrane"/>
    <property type="evidence" value="ECO:0007669"/>
    <property type="project" value="UniProtKB-SubCell"/>
</dbReference>
<evidence type="ECO:0000256" key="2">
    <source>
        <dbReference type="ARBA" id="ARBA00022475"/>
    </source>
</evidence>
<evidence type="ECO:0000256" key="9">
    <source>
        <dbReference type="HAMAP-Rule" id="MF_00161"/>
    </source>
</evidence>
<evidence type="ECO:0000256" key="10">
    <source>
        <dbReference type="RuleBase" id="RU000594"/>
    </source>
</evidence>
<keyword evidence="3 9" id="KW-0645">Protease</keyword>
<dbReference type="GO" id="GO:0006508">
    <property type="term" value="P:proteolysis"/>
    <property type="evidence" value="ECO:0007669"/>
    <property type="project" value="UniProtKB-KW"/>
</dbReference>
<proteinExistence type="inferred from homology"/>
<comment type="function">
    <text evidence="9 10">This protein specifically catalyzes the removal of signal peptides from prolipoproteins.</text>
</comment>
<keyword evidence="2 9" id="KW-1003">Cell membrane</keyword>
<dbReference type="EC" id="3.4.23.36" evidence="9"/>
<feature type="transmembrane region" description="Helical" evidence="9">
    <location>
        <begin position="99"/>
        <end position="119"/>
    </location>
</feature>
<comment type="subcellular location">
    <subcellularLocation>
        <location evidence="9">Cell membrane</location>
        <topology evidence="9">Multi-pass membrane protein</topology>
    </subcellularLocation>
</comment>
<keyword evidence="5 9" id="KW-0064">Aspartyl protease</keyword>
<feature type="transmembrane region" description="Helical" evidence="9">
    <location>
        <begin position="139"/>
        <end position="161"/>
    </location>
</feature>
<organism evidence="13 14">
    <name type="scientific">Candidatus Faeciplasma gallinarum</name>
    <dbReference type="NCBI Taxonomy" id="2840799"/>
    <lineage>
        <taxon>Bacteria</taxon>
        <taxon>Bacillati</taxon>
        <taxon>Bacillota</taxon>
        <taxon>Clostridia</taxon>
        <taxon>Eubacteriales</taxon>
        <taxon>Oscillospiraceae</taxon>
        <taxon>Oscillospiraceae incertae sedis</taxon>
        <taxon>Candidatus Faeciplasma</taxon>
    </lineage>
</organism>
<dbReference type="NCBIfam" id="TIGR00077">
    <property type="entry name" value="lspA"/>
    <property type="match status" value="1"/>
</dbReference>
<gene>
    <name evidence="9 13" type="primary">lspA</name>
    <name evidence="13" type="ORF">IAD01_07260</name>
</gene>
<evidence type="ECO:0000313" key="14">
    <source>
        <dbReference type="Proteomes" id="UP000823982"/>
    </source>
</evidence>
<dbReference type="GO" id="GO:0004190">
    <property type="term" value="F:aspartic-type endopeptidase activity"/>
    <property type="evidence" value="ECO:0007669"/>
    <property type="project" value="UniProtKB-UniRule"/>
</dbReference>
<dbReference type="EMBL" id="DVIR01000066">
    <property type="protein sequence ID" value="HIS25179.1"/>
    <property type="molecule type" value="Genomic_DNA"/>
</dbReference>
<protein>
    <recommendedName>
        <fullName evidence="9">Lipoprotein signal peptidase</fullName>
        <ecNumber evidence="9">3.4.23.36</ecNumber>
    </recommendedName>
    <alternativeName>
        <fullName evidence="9">Prolipoprotein signal peptidase</fullName>
    </alternativeName>
    <alternativeName>
        <fullName evidence="9">Signal peptidase II</fullName>
        <shortName evidence="9">SPase II</shortName>
    </alternativeName>
</protein>
<dbReference type="PANTHER" id="PTHR33695:SF1">
    <property type="entry name" value="LIPOPROTEIN SIGNAL PEPTIDASE"/>
    <property type="match status" value="1"/>
</dbReference>
<keyword evidence="8 9" id="KW-0472">Membrane</keyword>
<feature type="active site" evidence="9">
    <location>
        <position position="128"/>
    </location>
</feature>
<evidence type="ECO:0000256" key="3">
    <source>
        <dbReference type="ARBA" id="ARBA00022670"/>
    </source>
</evidence>
<reference evidence="13" key="2">
    <citation type="journal article" date="2021" name="PeerJ">
        <title>Extensive microbial diversity within the chicken gut microbiome revealed by metagenomics and culture.</title>
        <authorList>
            <person name="Gilroy R."/>
            <person name="Ravi A."/>
            <person name="Getino M."/>
            <person name="Pursley I."/>
            <person name="Horton D.L."/>
            <person name="Alikhan N.F."/>
            <person name="Baker D."/>
            <person name="Gharbi K."/>
            <person name="Hall N."/>
            <person name="Watson M."/>
            <person name="Adriaenssens E.M."/>
            <person name="Foster-Nyarko E."/>
            <person name="Jarju S."/>
            <person name="Secka A."/>
            <person name="Antonio M."/>
            <person name="Oren A."/>
            <person name="Chaudhuri R.R."/>
            <person name="La Ragione R."/>
            <person name="Hildebrand F."/>
            <person name="Pallen M.J."/>
        </authorList>
    </citation>
    <scope>NUCLEOTIDE SEQUENCE</scope>
    <source>
        <strain evidence="13">CHK157-1446</strain>
    </source>
</reference>
<comment type="similarity">
    <text evidence="1 9 11">Belongs to the peptidase A8 family.</text>
</comment>
<evidence type="ECO:0000256" key="11">
    <source>
        <dbReference type="RuleBase" id="RU004181"/>
    </source>
</evidence>
<comment type="caution">
    <text evidence="9">Lacks conserved residue(s) required for the propagation of feature annotation.</text>
</comment>